<evidence type="ECO:0000256" key="1">
    <source>
        <dbReference type="ARBA" id="ARBA00023015"/>
    </source>
</evidence>
<sequence>MAQTTSRLLLLLSLLQARREWPGPELAARLAVAPRTLRRDVERLREMGYRIDGAKGPYGGYRLAAGSDLPPLLFDDEQALALAVALRSASVADAGLGEAAARALASLRQVMPGRLRSRMSALAFSTAPDIATPRRAVPSPDVLTTLSAAVRDLAVVRFDYEPAPGPAADGGLHVDGTEHPERLRHAERRRVEPHALVTWRSWWYLLAWDLDREDWRTFRVERIHPRTPTGPRFRPRPIPGADAGRFVAARFRGAERHDEWPCVGTVVLGLRAAAVIPFAGDGVVEDLGGERCRLRVGSWSWVALAAALGRFDATIEEASPAELVDAFAVLAGRFARAAGQTSASVRAQGPGAG</sequence>
<gene>
    <name evidence="5" type="ORF">GCM10010921_08630</name>
</gene>
<dbReference type="Gene3D" id="1.10.10.10">
    <property type="entry name" value="Winged helix-like DNA-binding domain superfamily/Winged helix DNA-binding domain"/>
    <property type="match status" value="1"/>
</dbReference>
<dbReference type="Pfam" id="PF08279">
    <property type="entry name" value="HTH_11"/>
    <property type="match status" value="1"/>
</dbReference>
<name>A0A917IEG5_9MICO</name>
<keyword evidence="3" id="KW-0804">Transcription</keyword>
<comment type="caution">
    <text evidence="5">The sequence shown here is derived from an EMBL/GenBank/DDBJ whole genome shotgun (WGS) entry which is preliminary data.</text>
</comment>
<dbReference type="Proteomes" id="UP000657592">
    <property type="component" value="Unassembled WGS sequence"/>
</dbReference>
<dbReference type="PANTHER" id="PTHR34580:SF3">
    <property type="entry name" value="PROTEIN PAFB"/>
    <property type="match status" value="1"/>
</dbReference>
<dbReference type="InterPro" id="IPR036388">
    <property type="entry name" value="WH-like_DNA-bd_sf"/>
</dbReference>
<keyword evidence="1" id="KW-0805">Transcription regulation</keyword>
<dbReference type="SUPFAM" id="SSF46785">
    <property type="entry name" value="Winged helix' DNA-binding domain"/>
    <property type="match status" value="1"/>
</dbReference>
<dbReference type="PANTHER" id="PTHR34580">
    <property type="match status" value="1"/>
</dbReference>
<dbReference type="AlphaFoldDB" id="A0A917IEG5"/>
<keyword evidence="6" id="KW-1185">Reference proteome</keyword>
<evidence type="ECO:0000256" key="3">
    <source>
        <dbReference type="ARBA" id="ARBA00023163"/>
    </source>
</evidence>
<evidence type="ECO:0000256" key="2">
    <source>
        <dbReference type="ARBA" id="ARBA00023125"/>
    </source>
</evidence>
<dbReference type="Pfam" id="PF13280">
    <property type="entry name" value="WYL"/>
    <property type="match status" value="1"/>
</dbReference>
<dbReference type="InterPro" id="IPR001034">
    <property type="entry name" value="DeoR_HTH"/>
</dbReference>
<dbReference type="InterPro" id="IPR026881">
    <property type="entry name" value="WYL_dom"/>
</dbReference>
<proteinExistence type="predicted"/>
<evidence type="ECO:0000259" key="4">
    <source>
        <dbReference type="PROSITE" id="PS51000"/>
    </source>
</evidence>
<reference evidence="5" key="2">
    <citation type="submission" date="2020-09" db="EMBL/GenBank/DDBJ databases">
        <authorList>
            <person name="Sun Q."/>
            <person name="Zhou Y."/>
        </authorList>
    </citation>
    <scope>NUCLEOTIDE SEQUENCE</scope>
    <source>
        <strain evidence="5">CGMCC 1.15794</strain>
    </source>
</reference>
<dbReference type="GO" id="GO:0003700">
    <property type="term" value="F:DNA-binding transcription factor activity"/>
    <property type="evidence" value="ECO:0007669"/>
    <property type="project" value="InterPro"/>
</dbReference>
<evidence type="ECO:0000313" key="5">
    <source>
        <dbReference type="EMBL" id="GGH38196.1"/>
    </source>
</evidence>
<dbReference type="PROSITE" id="PS51000">
    <property type="entry name" value="HTH_DEOR_2"/>
    <property type="match status" value="1"/>
</dbReference>
<accession>A0A917IEG5</accession>
<dbReference type="RefSeq" id="WP_188755010.1">
    <property type="nucleotide sequence ID" value="NZ_BMJY01000002.1"/>
</dbReference>
<dbReference type="InterPro" id="IPR018356">
    <property type="entry name" value="Tscrpt_reg_HTH_DeoR_CS"/>
</dbReference>
<keyword evidence="2" id="KW-0238">DNA-binding</keyword>
<evidence type="ECO:0000313" key="6">
    <source>
        <dbReference type="Proteomes" id="UP000657592"/>
    </source>
</evidence>
<organism evidence="5 6">
    <name type="scientific">Microbacterium album</name>
    <dbReference type="NCBI Taxonomy" id="2053191"/>
    <lineage>
        <taxon>Bacteria</taxon>
        <taxon>Bacillati</taxon>
        <taxon>Actinomycetota</taxon>
        <taxon>Actinomycetes</taxon>
        <taxon>Micrococcales</taxon>
        <taxon>Microbacteriaceae</taxon>
        <taxon>Microbacterium</taxon>
    </lineage>
</organism>
<dbReference type="InterPro" id="IPR036390">
    <property type="entry name" value="WH_DNA-bd_sf"/>
</dbReference>
<dbReference type="InterPro" id="IPR051534">
    <property type="entry name" value="CBASS_pafABC_assoc_protein"/>
</dbReference>
<feature type="domain" description="HTH deoR-type" evidence="4">
    <location>
        <begin position="4"/>
        <end position="63"/>
    </location>
</feature>
<dbReference type="GO" id="GO:0003677">
    <property type="term" value="F:DNA binding"/>
    <property type="evidence" value="ECO:0007669"/>
    <property type="project" value="UniProtKB-KW"/>
</dbReference>
<dbReference type="InterPro" id="IPR013196">
    <property type="entry name" value="HTH_11"/>
</dbReference>
<dbReference type="EMBL" id="BMJY01000002">
    <property type="protein sequence ID" value="GGH38196.1"/>
    <property type="molecule type" value="Genomic_DNA"/>
</dbReference>
<dbReference type="PROSITE" id="PS00894">
    <property type="entry name" value="HTH_DEOR_1"/>
    <property type="match status" value="1"/>
</dbReference>
<reference evidence="5" key="1">
    <citation type="journal article" date="2014" name="Int. J. Syst. Evol. Microbiol.">
        <title>Complete genome sequence of Corynebacterium casei LMG S-19264T (=DSM 44701T), isolated from a smear-ripened cheese.</title>
        <authorList>
            <consortium name="US DOE Joint Genome Institute (JGI-PGF)"/>
            <person name="Walter F."/>
            <person name="Albersmeier A."/>
            <person name="Kalinowski J."/>
            <person name="Ruckert C."/>
        </authorList>
    </citation>
    <scope>NUCLEOTIDE SEQUENCE</scope>
    <source>
        <strain evidence="5">CGMCC 1.15794</strain>
    </source>
</reference>
<dbReference type="PROSITE" id="PS52050">
    <property type="entry name" value="WYL"/>
    <property type="match status" value="1"/>
</dbReference>
<protein>
    <submittedName>
        <fullName evidence="5">DeoR family transcriptional regulator</fullName>
    </submittedName>
</protein>